<protein>
    <submittedName>
        <fullName evidence="1">Uncharacterized protein</fullName>
    </submittedName>
</protein>
<reference evidence="2" key="1">
    <citation type="journal article" date="2014" name="Nat. Commun.">
        <title>Genomic adaptations of the halophilic Dead Sea filamentous fungus Eurotium rubrum.</title>
        <authorList>
            <person name="Kis-Papo T."/>
            <person name="Weig A.R."/>
            <person name="Riley R."/>
            <person name="Persoh D."/>
            <person name="Salamov A."/>
            <person name="Sun H."/>
            <person name="Lipzen A."/>
            <person name="Wasser S.P."/>
            <person name="Rambold G."/>
            <person name="Grigoriev I.V."/>
            <person name="Nevo E."/>
        </authorList>
    </citation>
    <scope>NUCLEOTIDE SEQUENCE [LARGE SCALE GENOMIC DNA]</scope>
    <source>
        <strain evidence="2">CBS 135680</strain>
    </source>
</reference>
<dbReference type="EMBL" id="KK088431">
    <property type="protein sequence ID" value="EYE93566.1"/>
    <property type="molecule type" value="Genomic_DNA"/>
</dbReference>
<dbReference type="HOGENOM" id="CLU_1610397_0_0_1"/>
<gene>
    <name evidence="1" type="ORF">EURHEDRAFT_404324</name>
</gene>
<dbReference type="Proteomes" id="UP000019804">
    <property type="component" value="Unassembled WGS sequence"/>
</dbReference>
<evidence type="ECO:0000313" key="1">
    <source>
        <dbReference type="EMBL" id="EYE93566.1"/>
    </source>
</evidence>
<proteinExistence type="predicted"/>
<accession>A0A017S9V6</accession>
<dbReference type="RefSeq" id="XP_040637254.1">
    <property type="nucleotide sequence ID" value="XM_040780301.1"/>
</dbReference>
<organism evidence="1 2">
    <name type="scientific">Aspergillus ruber (strain CBS 135680)</name>
    <dbReference type="NCBI Taxonomy" id="1388766"/>
    <lineage>
        <taxon>Eukaryota</taxon>
        <taxon>Fungi</taxon>
        <taxon>Dikarya</taxon>
        <taxon>Ascomycota</taxon>
        <taxon>Pezizomycotina</taxon>
        <taxon>Eurotiomycetes</taxon>
        <taxon>Eurotiomycetidae</taxon>
        <taxon>Eurotiales</taxon>
        <taxon>Aspergillaceae</taxon>
        <taxon>Aspergillus</taxon>
        <taxon>Aspergillus subgen. Aspergillus</taxon>
    </lineage>
</organism>
<keyword evidence="2" id="KW-1185">Reference proteome</keyword>
<dbReference type="GeneID" id="63695425"/>
<evidence type="ECO:0000313" key="2">
    <source>
        <dbReference type="Proteomes" id="UP000019804"/>
    </source>
</evidence>
<dbReference type="AlphaFoldDB" id="A0A017S9V6"/>
<sequence>MFSMILRSTILILKLVGTKHEIAKKKFSVGFTENSQLTGTTRFDLFIGAGREDRADMFRAKEPSEALRPNNTRKLAVDVPTITIKVDRPDGLAQLCNNAHLWLADIDGKIRVVILIHTHADNKGLHLEYWKMYKDRIPAELQELYFSRLVNGSISVIPRYPQCRF</sequence>
<name>A0A017S9V6_ASPRC</name>